<organism evidence="7 8">
    <name type="scientific">Zingiber officinale</name>
    <name type="common">Ginger</name>
    <name type="synonym">Amomum zingiber</name>
    <dbReference type="NCBI Taxonomy" id="94328"/>
    <lineage>
        <taxon>Eukaryota</taxon>
        <taxon>Viridiplantae</taxon>
        <taxon>Streptophyta</taxon>
        <taxon>Embryophyta</taxon>
        <taxon>Tracheophyta</taxon>
        <taxon>Spermatophyta</taxon>
        <taxon>Magnoliopsida</taxon>
        <taxon>Liliopsida</taxon>
        <taxon>Zingiberales</taxon>
        <taxon>Zingiberaceae</taxon>
        <taxon>Zingiber</taxon>
    </lineage>
</organism>
<evidence type="ECO:0000256" key="2">
    <source>
        <dbReference type="ARBA" id="ARBA00022801"/>
    </source>
</evidence>
<accession>A0A8J5I5R0</accession>
<sequence>MMLCSTASTTILVGDRLVVANVGDSMAVICRGKKGDHKPGQTDDRRRIEEAGGFVMWAARDRLLKQVVVADPEIQVETVDGSFEFLILASDGLWDVTNEVLSKVISFRQSKSLSSFVTQLFFGNNLGCCCHGGLSKELQADVGNSARELLADV</sequence>
<keyword evidence="2" id="KW-0378">Hydrolase</keyword>
<reference evidence="7 8" key="1">
    <citation type="submission" date="2020-08" db="EMBL/GenBank/DDBJ databases">
        <title>Plant Genome Project.</title>
        <authorList>
            <person name="Zhang R.-G."/>
        </authorList>
    </citation>
    <scope>NUCLEOTIDE SEQUENCE [LARGE SCALE GENOMIC DNA]</scope>
    <source>
        <tissue evidence="7">Rhizome</tissue>
    </source>
</reference>
<gene>
    <name evidence="7" type="ORF">ZIOFF_007964</name>
</gene>
<evidence type="ECO:0000313" key="8">
    <source>
        <dbReference type="Proteomes" id="UP000734854"/>
    </source>
</evidence>
<comment type="catalytic activity">
    <reaction evidence="5">
        <text>O-phospho-L-threonyl-[protein] + H2O = L-threonyl-[protein] + phosphate</text>
        <dbReference type="Rhea" id="RHEA:47004"/>
        <dbReference type="Rhea" id="RHEA-COMP:11060"/>
        <dbReference type="Rhea" id="RHEA-COMP:11605"/>
        <dbReference type="ChEBI" id="CHEBI:15377"/>
        <dbReference type="ChEBI" id="CHEBI:30013"/>
        <dbReference type="ChEBI" id="CHEBI:43474"/>
        <dbReference type="ChEBI" id="CHEBI:61977"/>
        <dbReference type="EC" id="3.1.3.16"/>
    </reaction>
</comment>
<dbReference type="PANTHER" id="PTHR47992">
    <property type="entry name" value="PROTEIN PHOSPHATASE"/>
    <property type="match status" value="1"/>
</dbReference>
<proteinExistence type="predicted"/>
<dbReference type="InterPro" id="IPR036457">
    <property type="entry name" value="PPM-type-like_dom_sf"/>
</dbReference>
<comment type="catalytic activity">
    <reaction evidence="4">
        <text>O-phospho-L-seryl-[protein] + H2O = L-seryl-[protein] + phosphate</text>
        <dbReference type="Rhea" id="RHEA:20629"/>
        <dbReference type="Rhea" id="RHEA-COMP:9863"/>
        <dbReference type="Rhea" id="RHEA-COMP:11604"/>
        <dbReference type="ChEBI" id="CHEBI:15377"/>
        <dbReference type="ChEBI" id="CHEBI:29999"/>
        <dbReference type="ChEBI" id="CHEBI:43474"/>
        <dbReference type="ChEBI" id="CHEBI:83421"/>
        <dbReference type="EC" id="3.1.3.16"/>
    </reaction>
</comment>
<evidence type="ECO:0000256" key="4">
    <source>
        <dbReference type="ARBA" id="ARBA00047761"/>
    </source>
</evidence>
<dbReference type="GO" id="GO:0004722">
    <property type="term" value="F:protein serine/threonine phosphatase activity"/>
    <property type="evidence" value="ECO:0007669"/>
    <property type="project" value="UniProtKB-EC"/>
</dbReference>
<dbReference type="InterPro" id="IPR015655">
    <property type="entry name" value="PP2C"/>
</dbReference>
<feature type="domain" description="PPM-type phosphatase" evidence="6">
    <location>
        <begin position="1"/>
        <end position="153"/>
    </location>
</feature>
<dbReference type="EC" id="3.1.3.16" evidence="1"/>
<evidence type="ECO:0000256" key="5">
    <source>
        <dbReference type="ARBA" id="ARBA00048336"/>
    </source>
</evidence>
<keyword evidence="8" id="KW-1185">Reference proteome</keyword>
<dbReference type="CDD" id="cd00143">
    <property type="entry name" value="PP2Cc"/>
    <property type="match status" value="1"/>
</dbReference>
<evidence type="ECO:0000256" key="1">
    <source>
        <dbReference type="ARBA" id="ARBA00013081"/>
    </source>
</evidence>
<dbReference type="Gene3D" id="3.60.40.10">
    <property type="entry name" value="PPM-type phosphatase domain"/>
    <property type="match status" value="1"/>
</dbReference>
<evidence type="ECO:0000313" key="7">
    <source>
        <dbReference type="EMBL" id="KAG6534081.1"/>
    </source>
</evidence>
<dbReference type="Pfam" id="PF00481">
    <property type="entry name" value="PP2C"/>
    <property type="match status" value="1"/>
</dbReference>
<dbReference type="Proteomes" id="UP000734854">
    <property type="component" value="Unassembled WGS sequence"/>
</dbReference>
<dbReference type="InterPro" id="IPR001932">
    <property type="entry name" value="PPM-type_phosphatase-like_dom"/>
</dbReference>
<dbReference type="PROSITE" id="PS51746">
    <property type="entry name" value="PPM_2"/>
    <property type="match status" value="1"/>
</dbReference>
<comment type="caution">
    <text evidence="7">The sequence shown here is derived from an EMBL/GenBank/DDBJ whole genome shotgun (WGS) entry which is preliminary data.</text>
</comment>
<evidence type="ECO:0000259" key="6">
    <source>
        <dbReference type="PROSITE" id="PS51746"/>
    </source>
</evidence>
<dbReference type="EMBL" id="JACMSC010000002">
    <property type="protein sequence ID" value="KAG6534081.1"/>
    <property type="molecule type" value="Genomic_DNA"/>
</dbReference>
<dbReference type="SUPFAM" id="SSF81606">
    <property type="entry name" value="PP2C-like"/>
    <property type="match status" value="1"/>
</dbReference>
<dbReference type="AlphaFoldDB" id="A0A8J5I5R0"/>
<name>A0A8J5I5R0_ZINOF</name>
<keyword evidence="3" id="KW-0904">Protein phosphatase</keyword>
<evidence type="ECO:0000256" key="3">
    <source>
        <dbReference type="ARBA" id="ARBA00022912"/>
    </source>
</evidence>
<protein>
    <recommendedName>
        <fullName evidence="1">protein-serine/threonine phosphatase</fullName>
        <ecNumber evidence="1">3.1.3.16</ecNumber>
    </recommendedName>
</protein>